<dbReference type="Gene3D" id="2.60.120.920">
    <property type="match status" value="1"/>
</dbReference>
<dbReference type="SMART" id="SM00449">
    <property type="entry name" value="SPRY"/>
    <property type="match status" value="1"/>
</dbReference>
<evidence type="ECO:0000256" key="1">
    <source>
        <dbReference type="SAM" id="Coils"/>
    </source>
</evidence>
<feature type="region of interest" description="Disordered" evidence="2">
    <location>
        <begin position="1"/>
        <end position="21"/>
    </location>
</feature>
<accession>A0A183BYK3</accession>
<dbReference type="Pfam" id="PF00622">
    <property type="entry name" value="SPRY"/>
    <property type="match status" value="1"/>
</dbReference>
<dbReference type="WBParaSite" id="GPLIN_000569300">
    <property type="protein sequence ID" value="GPLIN_000569300"/>
    <property type="gene ID" value="GPLIN_000569300"/>
</dbReference>
<evidence type="ECO:0000313" key="5">
    <source>
        <dbReference type="WBParaSite" id="GPLIN_000569300"/>
    </source>
</evidence>
<dbReference type="CDD" id="cd12885">
    <property type="entry name" value="SPRY_RanBP_like"/>
    <property type="match status" value="1"/>
</dbReference>
<feature type="coiled-coil region" evidence="1">
    <location>
        <begin position="189"/>
        <end position="231"/>
    </location>
</feature>
<sequence length="440" mass="49729">MSISTESTTADITTDSEWWPPNFANLDPSEEIRLLNVRIAQLKHQQQTTNSPTSSASFVVAQNAKRRRTEDPKLRTELEHHQNMVQQHKALHTKMEENQKQLQQAIDESIEMKQLNMKLQSDQKALLERLNGIEQKQAANSEQQKALSAAIGQQCNGREEQLNNILEQLIEAGQNKKFKELKEADGMLKKQMEELGNSTKKELEALKGEMIAKMEQYQKELKQNIGDLQKTGITLSGPHQLIAQFTEQNRRAGHVERPSVFAALPNPKELFGLFYFEVTILEKAFGVSIGLAPKQMPLGKIVGRYEGTYAYKADGTFWGHAVAGCFYAWNGPHYCRGKPIPYIRGKPTFGEGAVIGCGVNLASRQIIYTRNGERLETTGLFVDSAADLFPCVTLSNTGDKIEANFGPCFEYHIYDEEEEEEDEEEDEEEKEDDEEEAPKK</sequence>
<feature type="coiled-coil region" evidence="1">
    <location>
        <begin position="78"/>
        <end position="136"/>
    </location>
</feature>
<feature type="compositionally biased region" description="Polar residues" evidence="2">
    <location>
        <begin position="1"/>
        <end position="16"/>
    </location>
</feature>
<feature type="compositionally biased region" description="Acidic residues" evidence="2">
    <location>
        <begin position="415"/>
        <end position="440"/>
    </location>
</feature>
<feature type="region of interest" description="Disordered" evidence="2">
    <location>
        <begin position="45"/>
        <end position="69"/>
    </location>
</feature>
<proteinExistence type="predicted"/>
<reference evidence="4" key="1">
    <citation type="submission" date="2014-05" db="EMBL/GenBank/DDBJ databases">
        <title>The genome and life-stage specific transcriptomes of Globodera pallida elucidate key aspects of plant parasitism by a cyst nematode.</title>
        <authorList>
            <person name="Cotton J.A."/>
            <person name="Lilley C.J."/>
            <person name="Jones L.M."/>
            <person name="Kikuchi T."/>
            <person name="Reid A.J."/>
            <person name="Thorpe P."/>
            <person name="Tsai I.J."/>
            <person name="Beasley H."/>
            <person name="Blok V."/>
            <person name="Cock P.J.A."/>
            <person name="Van den Akker S.E."/>
            <person name="Holroyd N."/>
            <person name="Hunt M."/>
            <person name="Mantelin S."/>
            <person name="Naghra H."/>
            <person name="Pain A."/>
            <person name="Palomares-Rius J.E."/>
            <person name="Zarowiecki M."/>
            <person name="Berriman M."/>
            <person name="Jones J.T."/>
            <person name="Urwin P.E."/>
        </authorList>
    </citation>
    <scope>NUCLEOTIDE SEQUENCE [LARGE SCALE GENOMIC DNA]</scope>
    <source>
        <strain evidence="4">Lindley</strain>
    </source>
</reference>
<evidence type="ECO:0000259" key="3">
    <source>
        <dbReference type="PROSITE" id="PS50188"/>
    </source>
</evidence>
<dbReference type="SUPFAM" id="SSF49899">
    <property type="entry name" value="Concanavalin A-like lectins/glucanases"/>
    <property type="match status" value="1"/>
</dbReference>
<feature type="compositionally biased region" description="Polar residues" evidence="2">
    <location>
        <begin position="45"/>
        <end position="57"/>
    </location>
</feature>
<dbReference type="AlphaFoldDB" id="A0A183BYK3"/>
<evidence type="ECO:0000256" key="2">
    <source>
        <dbReference type="SAM" id="MobiDB-lite"/>
    </source>
</evidence>
<name>A0A183BYK3_GLOPA</name>
<dbReference type="Proteomes" id="UP000050741">
    <property type="component" value="Unassembled WGS sequence"/>
</dbReference>
<dbReference type="InterPro" id="IPR003877">
    <property type="entry name" value="SPRY_dom"/>
</dbReference>
<dbReference type="InterPro" id="IPR013320">
    <property type="entry name" value="ConA-like_dom_sf"/>
</dbReference>
<dbReference type="InterPro" id="IPR044736">
    <property type="entry name" value="Gid1/RanBPM/SPLA_SPRY"/>
</dbReference>
<feature type="region of interest" description="Disordered" evidence="2">
    <location>
        <begin position="414"/>
        <end position="440"/>
    </location>
</feature>
<feature type="domain" description="B30.2/SPRY" evidence="3">
    <location>
        <begin position="201"/>
        <end position="410"/>
    </location>
</feature>
<dbReference type="InterPro" id="IPR001870">
    <property type="entry name" value="B30.2/SPRY"/>
</dbReference>
<dbReference type="PROSITE" id="PS50188">
    <property type="entry name" value="B302_SPRY"/>
    <property type="match status" value="1"/>
</dbReference>
<evidence type="ECO:0000313" key="4">
    <source>
        <dbReference type="Proteomes" id="UP000050741"/>
    </source>
</evidence>
<reference evidence="5" key="2">
    <citation type="submission" date="2016-06" db="UniProtKB">
        <authorList>
            <consortium name="WormBaseParasite"/>
        </authorList>
    </citation>
    <scope>IDENTIFICATION</scope>
</reference>
<organism evidence="4 5">
    <name type="scientific">Globodera pallida</name>
    <name type="common">Potato cyst nematode worm</name>
    <name type="synonym">Heterodera pallida</name>
    <dbReference type="NCBI Taxonomy" id="36090"/>
    <lineage>
        <taxon>Eukaryota</taxon>
        <taxon>Metazoa</taxon>
        <taxon>Ecdysozoa</taxon>
        <taxon>Nematoda</taxon>
        <taxon>Chromadorea</taxon>
        <taxon>Rhabditida</taxon>
        <taxon>Tylenchina</taxon>
        <taxon>Tylenchomorpha</taxon>
        <taxon>Tylenchoidea</taxon>
        <taxon>Heteroderidae</taxon>
        <taxon>Heteroderinae</taxon>
        <taxon>Globodera</taxon>
    </lineage>
</organism>
<dbReference type="InterPro" id="IPR043136">
    <property type="entry name" value="B30.2/SPRY_sf"/>
</dbReference>
<keyword evidence="1" id="KW-0175">Coiled coil</keyword>
<protein>
    <submittedName>
        <fullName evidence="5">B30.2/SPRY domain-containing protein</fullName>
    </submittedName>
</protein>
<keyword evidence="4" id="KW-1185">Reference proteome</keyword>